<proteinExistence type="predicted"/>
<reference evidence="1 2" key="1">
    <citation type="journal article" date="2019" name="Nat. Ecol. Evol.">
        <title>Megaphylogeny resolves global patterns of mushroom evolution.</title>
        <authorList>
            <person name="Varga T."/>
            <person name="Krizsan K."/>
            <person name="Foldi C."/>
            <person name="Dima B."/>
            <person name="Sanchez-Garcia M."/>
            <person name="Sanchez-Ramirez S."/>
            <person name="Szollosi G.J."/>
            <person name="Szarkandi J.G."/>
            <person name="Papp V."/>
            <person name="Albert L."/>
            <person name="Andreopoulos W."/>
            <person name="Angelini C."/>
            <person name="Antonin V."/>
            <person name="Barry K.W."/>
            <person name="Bougher N.L."/>
            <person name="Buchanan P."/>
            <person name="Buyck B."/>
            <person name="Bense V."/>
            <person name="Catcheside P."/>
            <person name="Chovatia M."/>
            <person name="Cooper J."/>
            <person name="Damon W."/>
            <person name="Desjardin D."/>
            <person name="Finy P."/>
            <person name="Geml J."/>
            <person name="Haridas S."/>
            <person name="Hughes K."/>
            <person name="Justo A."/>
            <person name="Karasinski D."/>
            <person name="Kautmanova I."/>
            <person name="Kiss B."/>
            <person name="Kocsube S."/>
            <person name="Kotiranta H."/>
            <person name="LaButti K.M."/>
            <person name="Lechner B.E."/>
            <person name="Liimatainen K."/>
            <person name="Lipzen A."/>
            <person name="Lukacs Z."/>
            <person name="Mihaltcheva S."/>
            <person name="Morgado L.N."/>
            <person name="Niskanen T."/>
            <person name="Noordeloos M.E."/>
            <person name="Ohm R.A."/>
            <person name="Ortiz-Santana B."/>
            <person name="Ovrebo C."/>
            <person name="Racz N."/>
            <person name="Riley R."/>
            <person name="Savchenko A."/>
            <person name="Shiryaev A."/>
            <person name="Soop K."/>
            <person name="Spirin V."/>
            <person name="Szebenyi C."/>
            <person name="Tomsovsky M."/>
            <person name="Tulloss R.E."/>
            <person name="Uehling J."/>
            <person name="Grigoriev I.V."/>
            <person name="Vagvolgyi C."/>
            <person name="Papp T."/>
            <person name="Martin F.M."/>
            <person name="Miettinen O."/>
            <person name="Hibbett D.S."/>
            <person name="Nagy L.G."/>
        </authorList>
    </citation>
    <scope>NUCLEOTIDE SEQUENCE [LARGE SCALE GENOMIC DNA]</scope>
    <source>
        <strain evidence="1 2">NL-1719</strain>
    </source>
</reference>
<sequence length="301" mass="32843">MLCSTARVGFTSTYGPPVALFIGGTSGIGEAMAESFAKYTNGASRIIIVGRNRAAAESIISRLPPPPESSPPHEFIQCDVSLMKNVHQTTKEILAKTPKINFLVMSTGIMTTKGRTESEEGIDRKMAIHYYSRWAFIKDLLPALERAEQAGEDAKVMSVFAAGKGGAIDVNDLAMKKDYTLTRAGLQLPTYNDLMLEEFSSRFPKISFIHAYPGFVRTNLANSSDSAALRMAGPAIMALTYPLSVSAETCSQHMLSALFRSGAGVWRTGSKGEDLGKKNYYGDDSQRKALWEHTVPEVERV</sequence>
<organism evidence="1 2">
    <name type="scientific">Pluteus cervinus</name>
    <dbReference type="NCBI Taxonomy" id="181527"/>
    <lineage>
        <taxon>Eukaryota</taxon>
        <taxon>Fungi</taxon>
        <taxon>Dikarya</taxon>
        <taxon>Basidiomycota</taxon>
        <taxon>Agaricomycotina</taxon>
        <taxon>Agaricomycetes</taxon>
        <taxon>Agaricomycetidae</taxon>
        <taxon>Agaricales</taxon>
        <taxon>Pluteineae</taxon>
        <taxon>Pluteaceae</taxon>
        <taxon>Pluteus</taxon>
    </lineage>
</organism>
<protein>
    <submittedName>
        <fullName evidence="1">NAD(P)-binding protein</fullName>
    </submittedName>
</protein>
<dbReference type="Proteomes" id="UP000308600">
    <property type="component" value="Unassembled WGS sequence"/>
</dbReference>
<accession>A0ACD3BAF7</accession>
<evidence type="ECO:0000313" key="2">
    <source>
        <dbReference type="Proteomes" id="UP000308600"/>
    </source>
</evidence>
<keyword evidence="2" id="KW-1185">Reference proteome</keyword>
<evidence type="ECO:0000313" key="1">
    <source>
        <dbReference type="EMBL" id="TFK74826.1"/>
    </source>
</evidence>
<dbReference type="EMBL" id="ML208266">
    <property type="protein sequence ID" value="TFK74826.1"/>
    <property type="molecule type" value="Genomic_DNA"/>
</dbReference>
<name>A0ACD3BAF7_9AGAR</name>
<gene>
    <name evidence="1" type="ORF">BDN72DRAFT_634750</name>
</gene>